<dbReference type="EMBL" id="AP006488">
    <property type="protein sequence ID" value="BAM79407.1"/>
    <property type="molecule type" value="Genomic_DNA"/>
</dbReference>
<evidence type="ECO:0000313" key="1">
    <source>
        <dbReference type="EMBL" id="BAM79407.1"/>
    </source>
</evidence>
<dbReference type="OrthoDB" id="10533218at2759"/>
<reference evidence="1 2" key="2">
    <citation type="journal article" date="2007" name="BMC Biol.">
        <title>A 100%-complete sequence reveals unusually simple genomic features in the hot-spring red alga Cyanidioschyzon merolae.</title>
        <authorList>
            <person name="Nozaki H."/>
            <person name="Takano H."/>
            <person name="Misumi O."/>
            <person name="Terasawa K."/>
            <person name="Matsuzaki M."/>
            <person name="Maruyama S."/>
            <person name="Nishida K."/>
            <person name="Yagisawa F."/>
            <person name="Yoshida Y."/>
            <person name="Fujiwara T."/>
            <person name="Takio S."/>
            <person name="Tamura K."/>
            <person name="Chung S.J."/>
            <person name="Nakamura S."/>
            <person name="Kuroiwa H."/>
            <person name="Tanaka K."/>
            <person name="Sato N."/>
            <person name="Kuroiwa T."/>
        </authorList>
    </citation>
    <scope>NUCLEOTIDE SEQUENCE [LARGE SCALE GENOMIC DNA]</scope>
    <source>
        <strain evidence="1 2">10D</strain>
    </source>
</reference>
<gene>
    <name evidence="1" type="ORF">CYME_CMF014C</name>
</gene>
<organism evidence="1 2">
    <name type="scientific">Cyanidioschyzon merolae (strain NIES-3377 / 10D)</name>
    <name type="common">Unicellular red alga</name>
    <dbReference type="NCBI Taxonomy" id="280699"/>
    <lineage>
        <taxon>Eukaryota</taxon>
        <taxon>Rhodophyta</taxon>
        <taxon>Bangiophyceae</taxon>
        <taxon>Cyanidiales</taxon>
        <taxon>Cyanidiaceae</taxon>
        <taxon>Cyanidioschyzon</taxon>
    </lineage>
</organism>
<reference evidence="1 2" key="1">
    <citation type="journal article" date="2004" name="Nature">
        <title>Genome sequence of the ultrasmall unicellular red alga Cyanidioschyzon merolae 10D.</title>
        <authorList>
            <person name="Matsuzaki M."/>
            <person name="Misumi O."/>
            <person name="Shin-i T."/>
            <person name="Maruyama S."/>
            <person name="Takahara M."/>
            <person name="Miyagishima S."/>
            <person name="Mori T."/>
            <person name="Nishida K."/>
            <person name="Yagisawa F."/>
            <person name="Nishida K."/>
            <person name="Yoshida Y."/>
            <person name="Nishimura Y."/>
            <person name="Nakao S."/>
            <person name="Kobayashi T."/>
            <person name="Momoyama Y."/>
            <person name="Higashiyama T."/>
            <person name="Minoda A."/>
            <person name="Sano M."/>
            <person name="Nomoto H."/>
            <person name="Oishi K."/>
            <person name="Hayashi H."/>
            <person name="Ohta F."/>
            <person name="Nishizaka S."/>
            <person name="Haga S."/>
            <person name="Miura S."/>
            <person name="Morishita T."/>
            <person name="Kabeya Y."/>
            <person name="Terasawa K."/>
            <person name="Suzuki Y."/>
            <person name="Ishii Y."/>
            <person name="Asakawa S."/>
            <person name="Takano H."/>
            <person name="Ohta N."/>
            <person name="Kuroiwa H."/>
            <person name="Tanaka K."/>
            <person name="Shimizu N."/>
            <person name="Sugano S."/>
            <person name="Sato N."/>
            <person name="Nozaki H."/>
            <person name="Ogasawara N."/>
            <person name="Kohara Y."/>
            <person name="Kuroiwa T."/>
        </authorList>
    </citation>
    <scope>NUCLEOTIDE SEQUENCE [LARGE SCALE GENOMIC DNA]</scope>
    <source>
        <strain evidence="1 2">10D</strain>
    </source>
</reference>
<sequence length="596" mass="67714">MAANTEGDEVSLPVAKTLRSILELTDPREAADAFAAFIGLHTQRMEDTYGPQNNWGKLKDELYKWQLSLAEVLVATLQQRIFETYPPHGSGATHGLRIPRRNAWLLLSQLVYYVSKRGLLRPHARSVLSAVRYELWKEMGWVYFAELAYFLVRWRQQFVGLLTTRMSSTASGCDRRTSYPTARDYEASHVIVAVLPQVLRYVPAQTWSALGARAPYTGTQSGQIDLQQNAVPATREALLSCFVAHTAWRHPERLVEATLVPNQWRDMVTHAWLDEILLREQAILRPWMMPAITAMEDDKTALEDAVLRETNREQFEVDALRALASLRICRELFVPGPLHCPPLDMTLAPRVTSETGSGLRELRVWKAIFLERASSLDEERVPRCLRVDGGAAARLVDVIHGASLSPLEADTILDRLIDADETLIHRLHLSPEDLLRFHENHSVRHTARILQHLVDTCTNRLPEYMDAFTLLPVTISNLSLVHAVDRELFFRLYTSRVCAQGRTLVSWNDTASERVAELFATFVLRMLDERPTWITNEISVELEAWALCASRVMRPVELYRCLRRRRLSPSARPQTSTAVAASGEYISFQLLSSDAQ</sequence>
<protein>
    <submittedName>
        <fullName evidence="1">Uncharacterized protein</fullName>
    </submittedName>
</protein>
<evidence type="ECO:0000313" key="2">
    <source>
        <dbReference type="Proteomes" id="UP000007014"/>
    </source>
</evidence>
<dbReference type="AlphaFoldDB" id="M1VB18"/>
<accession>M1VB18</accession>
<proteinExistence type="predicted"/>
<keyword evidence="2" id="KW-1185">Reference proteome</keyword>
<name>M1VB18_CYAM1</name>
<dbReference type="GeneID" id="16993114"/>
<dbReference type="KEGG" id="cme:CYME_CMF014C"/>
<dbReference type="RefSeq" id="XP_005535693.1">
    <property type="nucleotide sequence ID" value="XM_005535636.1"/>
</dbReference>
<dbReference type="HOGENOM" id="CLU_458120_0_0_1"/>
<dbReference type="Gramene" id="CMF014CT">
    <property type="protein sequence ID" value="CMF014CT"/>
    <property type="gene ID" value="CMF014C"/>
</dbReference>
<dbReference type="Proteomes" id="UP000007014">
    <property type="component" value="Chromosome 6"/>
</dbReference>